<feature type="compositionally biased region" description="Basic residues" evidence="1">
    <location>
        <begin position="267"/>
        <end position="279"/>
    </location>
</feature>
<gene>
    <name evidence="2" type="primary">si:ch73-127m5.2</name>
</gene>
<keyword evidence="3" id="KW-1185">Reference proteome</keyword>
<evidence type="ECO:0000256" key="1">
    <source>
        <dbReference type="SAM" id="MobiDB-lite"/>
    </source>
</evidence>
<dbReference type="Bgee" id="ENSORLG00000029856">
    <property type="expression patterns" value="Expressed in pharyngeal gill and 15 other cell types or tissues"/>
</dbReference>
<protein>
    <submittedName>
        <fullName evidence="2">Si:ch73-127m5.2</fullName>
    </submittedName>
</protein>
<evidence type="ECO:0000313" key="2">
    <source>
        <dbReference type="Ensembl" id="ENSORLP00000043324.1"/>
    </source>
</evidence>
<sequence length="320" mass="34549">MDPSTGMMGLGAQGNMVFTVVKPVMGIFQVSSEQGSNVSQSSMGLQSLSENTIVLPPAHSSLDQNQLEMQSIQTHNEPQIQVSVPVLTEDPSQSQELAQNAGPNAQPNSQVPFAEVSSLLDPNMKGSKADTRTLCEDMKDFAHDYIDYSNMAKQLIPETNTVQHWSKLIETRNHLEDMRKCFKDPVNSGAFENVTHGLGLGMLDVALDMIVMVVDQQIRILSGAAASDPADSAPPLRRIRRRHRKICSSEKAHTASGGTRDQGKNAAKAKGRVRARKKMKQDSGLPGPSETQAGQAKPDPVESNVLTFVSVGYETVAGGL</sequence>
<accession>A0A3B3IHN5</accession>
<reference evidence="2" key="3">
    <citation type="submission" date="2025-09" db="UniProtKB">
        <authorList>
            <consortium name="Ensembl"/>
        </authorList>
    </citation>
    <scope>IDENTIFICATION</scope>
    <source>
        <strain evidence="2">Hd-rR</strain>
    </source>
</reference>
<feature type="compositionally biased region" description="Polar residues" evidence="1">
    <location>
        <begin position="90"/>
        <end position="110"/>
    </location>
</feature>
<reference evidence="2" key="2">
    <citation type="submission" date="2025-08" db="UniProtKB">
        <authorList>
            <consortium name="Ensembl"/>
        </authorList>
    </citation>
    <scope>IDENTIFICATION</scope>
    <source>
        <strain evidence="2">Hd-rR</strain>
    </source>
</reference>
<proteinExistence type="predicted"/>
<dbReference type="AlphaFoldDB" id="A0A3B3IHN5"/>
<evidence type="ECO:0000313" key="3">
    <source>
        <dbReference type="Proteomes" id="UP000001038"/>
    </source>
</evidence>
<dbReference type="STRING" id="8090.ENSORLP00000043324"/>
<organism evidence="2 3">
    <name type="scientific">Oryzias latipes</name>
    <name type="common">Japanese rice fish</name>
    <name type="synonym">Japanese killifish</name>
    <dbReference type="NCBI Taxonomy" id="8090"/>
    <lineage>
        <taxon>Eukaryota</taxon>
        <taxon>Metazoa</taxon>
        <taxon>Chordata</taxon>
        <taxon>Craniata</taxon>
        <taxon>Vertebrata</taxon>
        <taxon>Euteleostomi</taxon>
        <taxon>Actinopterygii</taxon>
        <taxon>Neopterygii</taxon>
        <taxon>Teleostei</taxon>
        <taxon>Neoteleostei</taxon>
        <taxon>Acanthomorphata</taxon>
        <taxon>Ovalentaria</taxon>
        <taxon>Atherinomorphae</taxon>
        <taxon>Beloniformes</taxon>
        <taxon>Adrianichthyidae</taxon>
        <taxon>Oryziinae</taxon>
        <taxon>Oryzias</taxon>
    </lineage>
</organism>
<dbReference type="GeneTree" id="ENSGT00390000014331"/>
<feature type="region of interest" description="Disordered" evidence="1">
    <location>
        <begin position="246"/>
        <end position="301"/>
    </location>
</feature>
<dbReference type="Proteomes" id="UP000001038">
    <property type="component" value="Chromosome 19"/>
</dbReference>
<reference evidence="2 3" key="1">
    <citation type="journal article" date="2007" name="Nature">
        <title>The medaka draft genome and insights into vertebrate genome evolution.</title>
        <authorList>
            <person name="Kasahara M."/>
            <person name="Naruse K."/>
            <person name="Sasaki S."/>
            <person name="Nakatani Y."/>
            <person name="Qu W."/>
            <person name="Ahsan B."/>
            <person name="Yamada T."/>
            <person name="Nagayasu Y."/>
            <person name="Doi K."/>
            <person name="Kasai Y."/>
            <person name="Jindo T."/>
            <person name="Kobayashi D."/>
            <person name="Shimada A."/>
            <person name="Toyoda A."/>
            <person name="Kuroki Y."/>
            <person name="Fujiyama A."/>
            <person name="Sasaki T."/>
            <person name="Shimizu A."/>
            <person name="Asakawa S."/>
            <person name="Shimizu N."/>
            <person name="Hashimoto S."/>
            <person name="Yang J."/>
            <person name="Lee Y."/>
            <person name="Matsushima K."/>
            <person name="Sugano S."/>
            <person name="Sakaizumi M."/>
            <person name="Narita T."/>
            <person name="Ohishi K."/>
            <person name="Haga S."/>
            <person name="Ohta F."/>
            <person name="Nomoto H."/>
            <person name="Nogata K."/>
            <person name="Morishita T."/>
            <person name="Endo T."/>
            <person name="Shin-I T."/>
            <person name="Takeda H."/>
            <person name="Morishita S."/>
            <person name="Kohara Y."/>
        </authorList>
    </citation>
    <scope>NUCLEOTIDE SEQUENCE [LARGE SCALE GENOMIC DNA]</scope>
    <source>
        <strain evidence="2 3">Hd-rR</strain>
    </source>
</reference>
<dbReference type="FunCoup" id="A0A3B3IHN5">
    <property type="interactions" value="1"/>
</dbReference>
<dbReference type="Ensembl" id="ENSORLT00000045268.1">
    <property type="protein sequence ID" value="ENSORLP00000043324.1"/>
    <property type="gene ID" value="ENSORLG00000029856.1"/>
</dbReference>
<dbReference type="InParanoid" id="A0A3B3IHN5"/>
<name>A0A3B3IHN5_ORYLA</name>
<feature type="region of interest" description="Disordered" evidence="1">
    <location>
        <begin position="89"/>
        <end position="110"/>
    </location>
</feature>